<dbReference type="AlphaFoldDB" id="A0A6B3RZR3"/>
<dbReference type="Gene3D" id="3.40.50.150">
    <property type="entry name" value="Vaccinia Virus protein VP39"/>
    <property type="match status" value="1"/>
</dbReference>
<proteinExistence type="inferred from homology"/>
<keyword evidence="3 6" id="KW-0949">S-adenosyl-L-methionine</keyword>
<evidence type="ECO:0000256" key="6">
    <source>
        <dbReference type="PROSITE-ProRule" id="PRU01016"/>
    </source>
</evidence>
<accession>A0A6B3RZR3</accession>
<dbReference type="Pfam" id="PF00145">
    <property type="entry name" value="DNA_methylase"/>
    <property type="match status" value="1"/>
</dbReference>
<dbReference type="InterPro" id="IPR001525">
    <property type="entry name" value="C5_MeTfrase"/>
</dbReference>
<sequence>MTEFSELLIKAGYTVQEAAKALGYSEGHIYRFKRGEEAPRDSVMELLRMKVAARRSGDTGSGTFTFVDLFAGIGGLRRAMESADGRCVFTSEWDRFAQQTYLANYPDNRPIAGDITEIKAEDIPEHDVLVAGFPCQPFSIAGVSKKNALGRLHGFQDETQGTLFFDVLRILKAHRPAAFLLENVKNLKSHDRGRTFEVIRRKLSEELGYSLHTMIIDAAHFVPQHRERIVMVGFREKTAFSWDDLHLPAYGHQKMRNILHPADGSEAPEGHYTLGPDALVNEKFTLTDKLWQYLQDYAAKHRAKGNGFGFGLVNGDSISRTLSARYFKDGSEILVSRGLGKNPRRLTPRECARLMGYGDDFRIPVSDTQAYRQFGNSVAVPVFAEVARIMKPHIEAVIERDNRQVALRVG</sequence>
<keyword evidence="2 6" id="KW-0808">Transferase</keyword>
<organism evidence="9 10">
    <name type="scientific">Pseudotabrizicola algicola</name>
    <dbReference type="NCBI Taxonomy" id="2709381"/>
    <lineage>
        <taxon>Bacteria</taxon>
        <taxon>Pseudomonadati</taxon>
        <taxon>Pseudomonadota</taxon>
        <taxon>Alphaproteobacteria</taxon>
        <taxon>Rhodobacterales</taxon>
        <taxon>Paracoccaceae</taxon>
        <taxon>Pseudotabrizicola</taxon>
    </lineage>
</organism>
<dbReference type="Proteomes" id="UP000481421">
    <property type="component" value="Unassembled WGS sequence"/>
</dbReference>
<evidence type="ECO:0000256" key="3">
    <source>
        <dbReference type="ARBA" id="ARBA00022691"/>
    </source>
</evidence>
<dbReference type="CDD" id="cd00315">
    <property type="entry name" value="Cyt_C5_DNA_methylase"/>
    <property type="match status" value="1"/>
</dbReference>
<dbReference type="InterPro" id="IPR031303">
    <property type="entry name" value="C5_meth_CS"/>
</dbReference>
<comment type="catalytic activity">
    <reaction evidence="5 8">
        <text>a 2'-deoxycytidine in DNA + S-adenosyl-L-methionine = a 5-methyl-2'-deoxycytidine in DNA + S-adenosyl-L-homocysteine + H(+)</text>
        <dbReference type="Rhea" id="RHEA:13681"/>
        <dbReference type="Rhea" id="RHEA-COMP:11369"/>
        <dbReference type="Rhea" id="RHEA-COMP:11370"/>
        <dbReference type="ChEBI" id="CHEBI:15378"/>
        <dbReference type="ChEBI" id="CHEBI:57856"/>
        <dbReference type="ChEBI" id="CHEBI:59789"/>
        <dbReference type="ChEBI" id="CHEBI:85452"/>
        <dbReference type="ChEBI" id="CHEBI:85454"/>
        <dbReference type="EC" id="2.1.1.37"/>
    </reaction>
</comment>
<keyword evidence="1 6" id="KW-0489">Methyltransferase</keyword>
<dbReference type="GO" id="GO:0032259">
    <property type="term" value="P:methylation"/>
    <property type="evidence" value="ECO:0007669"/>
    <property type="project" value="UniProtKB-KW"/>
</dbReference>
<dbReference type="InterPro" id="IPR018117">
    <property type="entry name" value="C5_DNA_meth_AS"/>
</dbReference>
<evidence type="ECO:0000256" key="8">
    <source>
        <dbReference type="RuleBase" id="RU000417"/>
    </source>
</evidence>
<comment type="similarity">
    <text evidence="6 7">Belongs to the class I-like SAM-binding methyltransferase superfamily. C5-methyltransferase family.</text>
</comment>
<evidence type="ECO:0000256" key="5">
    <source>
        <dbReference type="ARBA" id="ARBA00047422"/>
    </source>
</evidence>
<dbReference type="EC" id="2.1.1.37" evidence="8"/>
<dbReference type="Gene3D" id="3.90.120.30">
    <property type="match status" value="1"/>
</dbReference>
<reference evidence="9 10" key="1">
    <citation type="submission" date="2020-02" db="EMBL/GenBank/DDBJ databases">
        <title>Rhodobacter algicola sp. nov., isolated from microalga culture.</title>
        <authorList>
            <person name="Park C.-Y."/>
        </authorList>
    </citation>
    <scope>NUCLEOTIDE SEQUENCE [LARGE SCALE GENOMIC DNA]</scope>
    <source>
        <strain evidence="9 10">ETT8</strain>
    </source>
</reference>
<feature type="active site" evidence="6">
    <location>
        <position position="135"/>
    </location>
</feature>
<evidence type="ECO:0000256" key="7">
    <source>
        <dbReference type="RuleBase" id="RU000416"/>
    </source>
</evidence>
<dbReference type="EMBL" id="JAAIKE010000014">
    <property type="protein sequence ID" value="NEX48632.1"/>
    <property type="molecule type" value="Genomic_DNA"/>
</dbReference>
<evidence type="ECO:0000313" key="10">
    <source>
        <dbReference type="Proteomes" id="UP000481421"/>
    </source>
</evidence>
<dbReference type="SUPFAM" id="SSF53335">
    <property type="entry name" value="S-adenosyl-L-methionine-dependent methyltransferases"/>
    <property type="match status" value="1"/>
</dbReference>
<dbReference type="RefSeq" id="WP_164615444.1">
    <property type="nucleotide sequence ID" value="NZ_JAAIKE010000014.1"/>
</dbReference>
<comment type="caution">
    <text evidence="9">The sequence shown here is derived from an EMBL/GenBank/DDBJ whole genome shotgun (WGS) entry which is preliminary data.</text>
</comment>
<dbReference type="GO" id="GO:0003886">
    <property type="term" value="F:DNA (cytosine-5-)-methyltransferase activity"/>
    <property type="evidence" value="ECO:0007669"/>
    <property type="project" value="UniProtKB-EC"/>
</dbReference>
<dbReference type="GO" id="GO:0009307">
    <property type="term" value="P:DNA restriction-modification system"/>
    <property type="evidence" value="ECO:0007669"/>
    <property type="project" value="UniProtKB-KW"/>
</dbReference>
<dbReference type="InterPro" id="IPR050750">
    <property type="entry name" value="C5-MTase"/>
</dbReference>
<dbReference type="PANTHER" id="PTHR46098">
    <property type="entry name" value="TRNA (CYTOSINE(38)-C(5))-METHYLTRANSFERASE"/>
    <property type="match status" value="1"/>
</dbReference>
<dbReference type="PROSITE" id="PS00094">
    <property type="entry name" value="C5_MTASE_1"/>
    <property type="match status" value="1"/>
</dbReference>
<evidence type="ECO:0000256" key="2">
    <source>
        <dbReference type="ARBA" id="ARBA00022679"/>
    </source>
</evidence>
<evidence type="ECO:0000256" key="4">
    <source>
        <dbReference type="ARBA" id="ARBA00022747"/>
    </source>
</evidence>
<dbReference type="InterPro" id="IPR029063">
    <property type="entry name" value="SAM-dependent_MTases_sf"/>
</dbReference>
<evidence type="ECO:0000256" key="1">
    <source>
        <dbReference type="ARBA" id="ARBA00022603"/>
    </source>
</evidence>
<name>A0A6B3RZR3_9RHOB</name>
<dbReference type="PRINTS" id="PR00105">
    <property type="entry name" value="C5METTRFRASE"/>
</dbReference>
<gene>
    <name evidence="9" type="primary">dcm</name>
    <name evidence="9" type="ORF">G3572_20755</name>
</gene>
<keyword evidence="10" id="KW-1185">Reference proteome</keyword>
<dbReference type="NCBIfam" id="TIGR00675">
    <property type="entry name" value="dcm"/>
    <property type="match status" value="1"/>
</dbReference>
<protein>
    <recommendedName>
        <fullName evidence="8">Cytosine-specific methyltransferase</fullName>
        <ecNumber evidence="8">2.1.1.37</ecNumber>
    </recommendedName>
</protein>
<dbReference type="PROSITE" id="PS51679">
    <property type="entry name" value="SAM_MT_C5"/>
    <property type="match status" value="1"/>
</dbReference>
<dbReference type="PROSITE" id="PS00095">
    <property type="entry name" value="C5_MTASE_2"/>
    <property type="match status" value="1"/>
</dbReference>
<dbReference type="PANTHER" id="PTHR46098:SF1">
    <property type="entry name" value="TRNA (CYTOSINE(38)-C(5))-METHYLTRANSFERASE"/>
    <property type="match status" value="1"/>
</dbReference>
<keyword evidence="4" id="KW-0680">Restriction system</keyword>
<evidence type="ECO:0000313" key="9">
    <source>
        <dbReference type="EMBL" id="NEX48632.1"/>
    </source>
</evidence>